<protein>
    <recommendedName>
        <fullName evidence="4">ABC-2 type transport system permease protein</fullName>
    </recommendedName>
</protein>
<feature type="transmembrane region" description="Helical" evidence="1">
    <location>
        <begin position="68"/>
        <end position="90"/>
    </location>
</feature>
<name>A0A1H6AEX0_9SPHI</name>
<evidence type="ECO:0000313" key="2">
    <source>
        <dbReference type="EMBL" id="SEG47041.1"/>
    </source>
</evidence>
<proteinExistence type="predicted"/>
<feature type="transmembrane region" description="Helical" evidence="1">
    <location>
        <begin position="111"/>
        <end position="130"/>
    </location>
</feature>
<reference evidence="3" key="1">
    <citation type="submission" date="2016-10" db="EMBL/GenBank/DDBJ databases">
        <authorList>
            <person name="Varghese N."/>
            <person name="Submissions S."/>
        </authorList>
    </citation>
    <scope>NUCLEOTIDE SEQUENCE [LARGE SCALE GENOMIC DNA]</scope>
    <source>
        <strain evidence="3">DSM 22361</strain>
    </source>
</reference>
<sequence length="493" mass="57107">MFTRLLVLEWKSFFRSSSFGSGLAIKLLMGFLAIYFLFVFFSLGLGLYALLEENFPNEEPLMALNRHFLYWFVCSFLFRMMLQKLPLLNIKPLLIHNIPRSTIVHYTLAKTLYAFFNLLLVVCLIPFTIVVHHSTGMSYGQLLPWLLAILFTEYALNFTNLLVQNKSDDGIKKLLPILVFGLICYALDYFKIFSFASYFGACYDVVLENPVLLVVPVILAVLCYYLLFKDIRNRFYLDSFIKTKNMAEKDVDLSWTDRFGGISPFLQLDLRLIWRNKRPRHATVIGIIFLAYGLMFYTDNKYADSSMYVFAGIFMTGIFLMNFGQFIPSWDSSYYPMLMTQDISFKQYLESKVILMYISVAILFVLSTPYIYYGWNIVETNLACAVYNIGINVPVILYFGTKNRKRIDLDNGNWFNSQGIGAAQWLVGFPLLVPPIIFWAIPKVIWNLHVANAILMLIGIVGLIFRSRILSWISEKYANKKYKMLTGFKEVNN</sequence>
<feature type="transmembrane region" description="Helical" evidence="1">
    <location>
        <begin position="142"/>
        <end position="163"/>
    </location>
</feature>
<feature type="transmembrane region" description="Helical" evidence="1">
    <location>
        <begin position="422"/>
        <end position="441"/>
    </location>
</feature>
<feature type="transmembrane region" description="Helical" evidence="1">
    <location>
        <begin position="353"/>
        <end position="373"/>
    </location>
</feature>
<keyword evidence="1" id="KW-0812">Transmembrane</keyword>
<keyword evidence="3" id="KW-1185">Reference proteome</keyword>
<organism evidence="2 3">
    <name type="scientific">Sphingobacterium lactis</name>
    <dbReference type="NCBI Taxonomy" id="797291"/>
    <lineage>
        <taxon>Bacteria</taxon>
        <taxon>Pseudomonadati</taxon>
        <taxon>Bacteroidota</taxon>
        <taxon>Sphingobacteriia</taxon>
        <taxon>Sphingobacteriales</taxon>
        <taxon>Sphingobacteriaceae</taxon>
        <taxon>Sphingobacterium</taxon>
    </lineage>
</organism>
<accession>A0A1H6AEX0</accession>
<feature type="transmembrane region" description="Helical" evidence="1">
    <location>
        <begin position="175"/>
        <end position="199"/>
    </location>
</feature>
<keyword evidence="1" id="KW-0472">Membrane</keyword>
<dbReference type="EMBL" id="FNUT01000008">
    <property type="protein sequence ID" value="SEG47041.1"/>
    <property type="molecule type" value="Genomic_DNA"/>
</dbReference>
<dbReference type="Proteomes" id="UP000236731">
    <property type="component" value="Unassembled WGS sequence"/>
</dbReference>
<dbReference type="AlphaFoldDB" id="A0A1H6AEX0"/>
<gene>
    <name evidence="2" type="ORF">SAMN05421877_108109</name>
</gene>
<feature type="transmembrane region" description="Helical" evidence="1">
    <location>
        <begin position="211"/>
        <end position="228"/>
    </location>
</feature>
<feature type="transmembrane region" description="Helical" evidence="1">
    <location>
        <begin position="453"/>
        <end position="473"/>
    </location>
</feature>
<evidence type="ECO:0008006" key="4">
    <source>
        <dbReference type="Google" id="ProtNLM"/>
    </source>
</evidence>
<keyword evidence="1" id="KW-1133">Transmembrane helix</keyword>
<feature type="transmembrane region" description="Helical" evidence="1">
    <location>
        <begin position="21"/>
        <end position="48"/>
    </location>
</feature>
<dbReference type="RefSeq" id="WP_146060638.1">
    <property type="nucleotide sequence ID" value="NZ_CP049246.1"/>
</dbReference>
<feature type="transmembrane region" description="Helical" evidence="1">
    <location>
        <begin position="281"/>
        <end position="297"/>
    </location>
</feature>
<dbReference type="OrthoDB" id="1014144at2"/>
<dbReference type="Pfam" id="PF18940">
    <property type="entry name" value="DUF5687"/>
    <property type="match status" value="1"/>
</dbReference>
<evidence type="ECO:0000313" key="3">
    <source>
        <dbReference type="Proteomes" id="UP000236731"/>
    </source>
</evidence>
<dbReference type="InterPro" id="IPR043742">
    <property type="entry name" value="DUF5687"/>
</dbReference>
<evidence type="ECO:0000256" key="1">
    <source>
        <dbReference type="SAM" id="Phobius"/>
    </source>
</evidence>
<feature type="transmembrane region" description="Helical" evidence="1">
    <location>
        <begin position="309"/>
        <end position="332"/>
    </location>
</feature>
<feature type="transmembrane region" description="Helical" evidence="1">
    <location>
        <begin position="385"/>
        <end position="401"/>
    </location>
</feature>